<accession>A0A0A9MGV3</accession>
<evidence type="ECO:0000313" key="1">
    <source>
        <dbReference type="EMBL" id="JAD32972.1"/>
    </source>
</evidence>
<dbReference type="EMBL" id="GBRH01264923">
    <property type="protein sequence ID" value="JAD32972.1"/>
    <property type="molecule type" value="Transcribed_RNA"/>
</dbReference>
<organism evidence="1">
    <name type="scientific">Arundo donax</name>
    <name type="common">Giant reed</name>
    <name type="synonym">Donax arundinaceus</name>
    <dbReference type="NCBI Taxonomy" id="35708"/>
    <lineage>
        <taxon>Eukaryota</taxon>
        <taxon>Viridiplantae</taxon>
        <taxon>Streptophyta</taxon>
        <taxon>Embryophyta</taxon>
        <taxon>Tracheophyta</taxon>
        <taxon>Spermatophyta</taxon>
        <taxon>Magnoliopsida</taxon>
        <taxon>Liliopsida</taxon>
        <taxon>Poales</taxon>
        <taxon>Poaceae</taxon>
        <taxon>PACMAD clade</taxon>
        <taxon>Arundinoideae</taxon>
        <taxon>Arundineae</taxon>
        <taxon>Arundo</taxon>
    </lineage>
</organism>
<reference evidence="1" key="1">
    <citation type="submission" date="2014-09" db="EMBL/GenBank/DDBJ databases">
        <authorList>
            <person name="Magalhaes I.L.F."/>
            <person name="Oliveira U."/>
            <person name="Santos F.R."/>
            <person name="Vidigal T.H.D.A."/>
            <person name="Brescovit A.D."/>
            <person name="Santos A.J."/>
        </authorList>
    </citation>
    <scope>NUCLEOTIDE SEQUENCE</scope>
    <source>
        <tissue evidence="1">Shoot tissue taken approximately 20 cm above the soil surface</tissue>
    </source>
</reference>
<protein>
    <submittedName>
        <fullName evidence="1">Uncharacterized protein</fullName>
    </submittedName>
</protein>
<name>A0A0A9MGV3_ARUDO</name>
<dbReference type="AlphaFoldDB" id="A0A0A9MGV3"/>
<sequence>MEVIPQSGAIMYYGAFAWLHRPYFELTADFPSLCCKHQGQ</sequence>
<reference evidence="1" key="2">
    <citation type="journal article" date="2015" name="Data Brief">
        <title>Shoot transcriptome of the giant reed, Arundo donax.</title>
        <authorList>
            <person name="Barrero R.A."/>
            <person name="Guerrero F.D."/>
            <person name="Moolhuijzen P."/>
            <person name="Goolsby J.A."/>
            <person name="Tidwell J."/>
            <person name="Bellgard S.E."/>
            <person name="Bellgard M.I."/>
        </authorList>
    </citation>
    <scope>NUCLEOTIDE SEQUENCE</scope>
    <source>
        <tissue evidence="1">Shoot tissue taken approximately 20 cm above the soil surface</tissue>
    </source>
</reference>
<proteinExistence type="predicted"/>